<keyword evidence="1" id="KW-0732">Signal</keyword>
<dbReference type="PANTHER" id="PTHR22898:SF4">
    <property type="entry name" value="GALACTOSIDE 2-ALPHA-L-FUCOSYLTRANSFERASE-RELATED"/>
    <property type="match status" value="1"/>
</dbReference>
<dbReference type="WBParaSite" id="MhA1_Contig1737.frz3.gene3">
    <property type="protein sequence ID" value="MhA1_Contig1737.frz3.gene3"/>
    <property type="gene ID" value="MhA1_Contig1737.frz3.gene3"/>
</dbReference>
<dbReference type="AlphaFoldDB" id="A0A1I8B9E2"/>
<dbReference type="PANTHER" id="PTHR22898">
    <property type="entry name" value="UNCHARACTERIZED GLYCOSOL TRANSFERASE-RELATED"/>
    <property type="match status" value="1"/>
</dbReference>
<feature type="chain" id="PRO_5009315562" evidence="1">
    <location>
        <begin position="21"/>
        <end position="194"/>
    </location>
</feature>
<dbReference type="InterPro" id="IPR052501">
    <property type="entry name" value="Alpha-1-2_FucT"/>
</dbReference>
<reference evidence="3" key="1">
    <citation type="submission" date="2016-11" db="UniProtKB">
        <authorList>
            <consortium name="WormBaseParasite"/>
        </authorList>
    </citation>
    <scope>IDENTIFICATION</scope>
</reference>
<sequence>MSINKLLILLHLLILKIITSKNISDKEENLLDSFEFKGEYILLKSLPSNACGGFGNQIFRFASLYGIGRLIGRQSAFWSNQHCKIEHAGYKEDDMPFPNHKKLRIFIIHENYTNNIYIISRKENSRNEDFCIAVEACNTLILTASASTFGWWIGYLLNKELNKVYFNSNLSAISEIYNKEHFLPEWKPFWFGNF</sequence>
<organism evidence="2 3">
    <name type="scientific">Meloidogyne hapla</name>
    <name type="common">Root-knot nematode worm</name>
    <dbReference type="NCBI Taxonomy" id="6305"/>
    <lineage>
        <taxon>Eukaryota</taxon>
        <taxon>Metazoa</taxon>
        <taxon>Ecdysozoa</taxon>
        <taxon>Nematoda</taxon>
        <taxon>Chromadorea</taxon>
        <taxon>Rhabditida</taxon>
        <taxon>Tylenchina</taxon>
        <taxon>Tylenchomorpha</taxon>
        <taxon>Tylenchoidea</taxon>
        <taxon>Meloidogynidae</taxon>
        <taxon>Meloidogyninae</taxon>
        <taxon>Meloidogyne</taxon>
    </lineage>
</organism>
<proteinExistence type="predicted"/>
<feature type="signal peptide" evidence="1">
    <location>
        <begin position="1"/>
        <end position="20"/>
    </location>
</feature>
<accession>A0A1I8B9E2</accession>
<evidence type="ECO:0000256" key="1">
    <source>
        <dbReference type="SAM" id="SignalP"/>
    </source>
</evidence>
<keyword evidence="2" id="KW-1185">Reference proteome</keyword>
<protein>
    <submittedName>
        <fullName evidence="3">L-Fucosyltransferase</fullName>
    </submittedName>
</protein>
<evidence type="ECO:0000313" key="2">
    <source>
        <dbReference type="Proteomes" id="UP000095281"/>
    </source>
</evidence>
<name>A0A1I8B9E2_MELHA</name>
<evidence type="ECO:0000313" key="3">
    <source>
        <dbReference type="WBParaSite" id="MhA1_Contig1737.frz3.gene3"/>
    </source>
</evidence>
<dbReference type="Proteomes" id="UP000095281">
    <property type="component" value="Unplaced"/>
</dbReference>